<reference evidence="3" key="1">
    <citation type="submission" date="2015-10" db="EMBL/GenBank/DDBJ databases">
        <authorList>
            <person name="Regsiter A."/>
            <person name="william w."/>
        </authorList>
    </citation>
    <scope>NUCLEOTIDE SEQUENCE</scope>
    <source>
        <strain evidence="3">Montdore</strain>
    </source>
</reference>
<dbReference type="EMBL" id="LN891058">
    <property type="protein sequence ID" value="CUS10082.1"/>
    <property type="molecule type" value="Genomic_DNA"/>
</dbReference>
<evidence type="ECO:0000256" key="1">
    <source>
        <dbReference type="SAM" id="MobiDB-lite"/>
    </source>
</evidence>
<feature type="region of interest" description="Disordered" evidence="1">
    <location>
        <begin position="1"/>
        <end position="104"/>
    </location>
</feature>
<feature type="compositionally biased region" description="Low complexity" evidence="1">
    <location>
        <begin position="44"/>
        <end position="56"/>
    </location>
</feature>
<feature type="compositionally biased region" description="Polar residues" evidence="1">
    <location>
        <begin position="81"/>
        <end position="93"/>
    </location>
</feature>
<keyword evidence="4" id="KW-1185">Reference proteome</keyword>
<gene>
    <name evidence="3" type="ORF">GSTUAT00005847001</name>
</gene>
<accession>A0A292PR20</accession>
<dbReference type="AlphaFoldDB" id="A0A292PR20"/>
<evidence type="ECO:0000313" key="3">
    <source>
        <dbReference type="EMBL" id="CUS10082.1"/>
    </source>
</evidence>
<dbReference type="PROSITE" id="PS50108">
    <property type="entry name" value="CRIB"/>
    <property type="match status" value="1"/>
</dbReference>
<feature type="region of interest" description="Disordered" evidence="1">
    <location>
        <begin position="169"/>
        <end position="269"/>
    </location>
</feature>
<dbReference type="Proteomes" id="UP001412239">
    <property type="component" value="Unassembled WGS sequence"/>
</dbReference>
<organism evidence="3 4">
    <name type="scientific">Tuber aestivum</name>
    <name type="common">summer truffle</name>
    <dbReference type="NCBI Taxonomy" id="59557"/>
    <lineage>
        <taxon>Eukaryota</taxon>
        <taxon>Fungi</taxon>
        <taxon>Dikarya</taxon>
        <taxon>Ascomycota</taxon>
        <taxon>Pezizomycotina</taxon>
        <taxon>Pezizomycetes</taxon>
        <taxon>Pezizales</taxon>
        <taxon>Tuberaceae</taxon>
        <taxon>Tuber</taxon>
    </lineage>
</organism>
<evidence type="ECO:0000259" key="2">
    <source>
        <dbReference type="PROSITE" id="PS50108"/>
    </source>
</evidence>
<sequence>MDYDCTHMYAAPPARSKQRGDKRQSRIRTSFFGGGNKRGSLEYSPGDSGGSRSPSRMVTDKHDQEAGSFGFGRRKLRKASSKVSLRSMTSMTIHESPDEKSGYKSLSEILRGGRTPYAQRKGPNPISYPFNFSHITHANSQDFSRLHKAPQQELVRDFNKVVRDSSLPLRLRGTGDSDESPLASPMSSYPVSNRSRSSSFQTIASRRRANSTKSISPSESLCELSRVRSEESSRYACPLTPPPRTSSRHCLRSLQESPSEDGPDDDATLVNISDDISERTLPHAVTTPDNSSYGRKSPGIEKLMNSVPDGCTPAQQDRVELRGYKSTPDLTQIRQRSFLTVRTRPISQLSQASDTLNGSFTVPASPSQSICNRRASKRLSVLMRAPGEFPSESGACLDSWEEDIDWCYRNQVDADCDFIWDQSPECAPQTAVGVEETGDLSVSMRDSTSLRSELLKFPEPREHSAFVDKRITGTFEDKLLLPPTPRLPPSPGFPPFEATMASGVGVVDGGFSAYEPDNEAIIFRAADTALRHRSLSASASLPDLAPCRTPRDELTRVARKLDEHIAALNHEIASPVTEHPAFHPFVVSRGLSASYLRNRSRADSEATCVTLCSDTETVTPIDSIEVITPSNSAHNSVNFNSQYLEGRVEKGLSFAAAVLPGVVEFGPERTHTIPIGEEGLIHFI</sequence>
<name>A0A292PR20_9PEZI</name>
<feature type="domain" description="CRIB" evidence="2">
    <location>
        <begin position="126"/>
        <end position="139"/>
    </location>
</feature>
<dbReference type="InterPro" id="IPR000095">
    <property type="entry name" value="CRIB_dom"/>
</dbReference>
<feature type="compositionally biased region" description="Low complexity" evidence="1">
    <location>
        <begin position="187"/>
        <end position="199"/>
    </location>
</feature>
<evidence type="ECO:0000313" key="4">
    <source>
        <dbReference type="Proteomes" id="UP001412239"/>
    </source>
</evidence>
<protein>
    <recommendedName>
        <fullName evidence="2">CRIB domain-containing protein</fullName>
    </recommendedName>
</protein>
<proteinExistence type="predicted"/>
<feature type="compositionally biased region" description="Acidic residues" evidence="1">
    <location>
        <begin position="258"/>
        <end position="267"/>
    </location>
</feature>